<evidence type="ECO:0000256" key="4">
    <source>
        <dbReference type="ARBA" id="ARBA00023002"/>
    </source>
</evidence>
<dbReference type="Gene3D" id="3.90.480.10">
    <property type="entry name" value="Sulfite Reductase Hemoprotein,Domain 2"/>
    <property type="match status" value="1"/>
</dbReference>
<keyword evidence="5" id="KW-0408">Iron</keyword>
<dbReference type="InterPro" id="IPR036136">
    <property type="entry name" value="Nit/Sulf_reduc_fer-like_dom_sf"/>
</dbReference>
<keyword evidence="2" id="KW-0349">Heme</keyword>
<gene>
    <name evidence="9" type="ORF">EBQ26_05230</name>
</gene>
<accession>A0A3M6Q9W4</accession>
<evidence type="ECO:0000256" key="7">
    <source>
        <dbReference type="SAM" id="MobiDB-lite"/>
    </source>
</evidence>
<keyword evidence="4" id="KW-0560">Oxidoreductase</keyword>
<evidence type="ECO:0000256" key="2">
    <source>
        <dbReference type="ARBA" id="ARBA00022617"/>
    </source>
</evidence>
<dbReference type="GO" id="GO:0051539">
    <property type="term" value="F:4 iron, 4 sulfur cluster binding"/>
    <property type="evidence" value="ECO:0007669"/>
    <property type="project" value="UniProtKB-KW"/>
</dbReference>
<reference evidence="9 10" key="1">
    <citation type="submission" date="2018-10" db="EMBL/GenBank/DDBJ databases">
        <title>Comamonadaceae CDC group NO-1 genome sequencing and assembly.</title>
        <authorList>
            <person name="Bernier A.-M."/>
            <person name="Bernard K."/>
        </authorList>
    </citation>
    <scope>NUCLEOTIDE SEQUENCE [LARGE SCALE GENOMIC DNA]</scope>
    <source>
        <strain evidence="9 10">NML970147</strain>
    </source>
</reference>
<dbReference type="SUPFAM" id="SSF56014">
    <property type="entry name" value="Nitrite and sulphite reductase 4Fe-4S domain-like"/>
    <property type="match status" value="1"/>
</dbReference>
<evidence type="ECO:0000256" key="5">
    <source>
        <dbReference type="ARBA" id="ARBA00023004"/>
    </source>
</evidence>
<dbReference type="GO" id="GO:0016491">
    <property type="term" value="F:oxidoreductase activity"/>
    <property type="evidence" value="ECO:0007669"/>
    <property type="project" value="UniProtKB-KW"/>
</dbReference>
<keyword evidence="3" id="KW-0479">Metal-binding</keyword>
<evidence type="ECO:0000313" key="9">
    <source>
        <dbReference type="EMBL" id="RMW99271.1"/>
    </source>
</evidence>
<comment type="caution">
    <text evidence="9">The sequence shown here is derived from an EMBL/GenBank/DDBJ whole genome shotgun (WGS) entry which is preliminary data.</text>
</comment>
<dbReference type="PANTHER" id="PTHR32439">
    <property type="entry name" value="FERREDOXIN--NITRITE REDUCTASE, CHLOROPLASTIC"/>
    <property type="match status" value="1"/>
</dbReference>
<dbReference type="InterPro" id="IPR005117">
    <property type="entry name" value="NiRdtase/SiRdtase_haem-b_fer"/>
</dbReference>
<evidence type="ECO:0000256" key="1">
    <source>
        <dbReference type="ARBA" id="ARBA00022485"/>
    </source>
</evidence>
<feature type="domain" description="Nitrite/Sulfite reductase ferredoxin-like" evidence="8">
    <location>
        <begin position="2"/>
        <end position="64"/>
    </location>
</feature>
<keyword evidence="1" id="KW-0004">4Fe-4S</keyword>
<dbReference type="AlphaFoldDB" id="A0A3M6Q9W4"/>
<feature type="compositionally biased region" description="Low complexity" evidence="7">
    <location>
        <begin position="223"/>
        <end position="235"/>
    </location>
</feature>
<evidence type="ECO:0000259" key="8">
    <source>
        <dbReference type="Pfam" id="PF03460"/>
    </source>
</evidence>
<dbReference type="Gene3D" id="3.30.413.10">
    <property type="entry name" value="Sulfite Reductase Hemoprotein, domain 1"/>
    <property type="match status" value="2"/>
</dbReference>
<evidence type="ECO:0000313" key="10">
    <source>
        <dbReference type="Proteomes" id="UP000267521"/>
    </source>
</evidence>
<sequence>MPSGDGLVLRARPPLGRLTAAQCLRLARLAASHGAGVVELSSRANVQLRGLADARHATVLRALAGAGLLDADAALERRRNVVIDPLWRAGDGVLALAQRLQAAIAQAPGLADLPAKFGWAVVRNAQGLQEWPADVRLLPAAPGSAASPEGRPAAWWVQPDGQPWALAAATAEDAVATAIALAQWCAAQAQALRQQGQRPMRLRALLAAWQAAQPPALAAMQAAQQTAQKNTQEAAPKTASPWPSMPPWPLPAGVWRCALPAAGPSAPPLPPAPGWLPGLGWLAAAPLGRISARALARLAGALHEAPGAVPGAPLLRITPWRMVLIEMAQKPDTHWLQAAGLLDAQQWLTGADDARLRVSACPGAPACHQALTPTQALALALAEHVPPGAHLHISGCPKGCARQQPATVTLYATPPEARGGCAAPPLFALVRNGACHDRPSAYWSAQALHEPPALVAARLFAQP</sequence>
<name>A0A3M6Q9W4_9BURK</name>
<evidence type="ECO:0000256" key="3">
    <source>
        <dbReference type="ARBA" id="ARBA00022723"/>
    </source>
</evidence>
<dbReference type="GO" id="GO:0046872">
    <property type="term" value="F:metal ion binding"/>
    <property type="evidence" value="ECO:0007669"/>
    <property type="project" value="UniProtKB-KW"/>
</dbReference>
<protein>
    <submittedName>
        <fullName evidence="9">Precorrin-3B synthase</fullName>
    </submittedName>
</protein>
<dbReference type="EMBL" id="RDQM01000005">
    <property type="protein sequence ID" value="RMW99271.1"/>
    <property type="molecule type" value="Genomic_DNA"/>
</dbReference>
<dbReference type="PANTHER" id="PTHR32439:SF9">
    <property type="entry name" value="BLR3264 PROTEIN"/>
    <property type="match status" value="1"/>
</dbReference>
<evidence type="ECO:0000256" key="6">
    <source>
        <dbReference type="ARBA" id="ARBA00023014"/>
    </source>
</evidence>
<dbReference type="SUPFAM" id="SSF55124">
    <property type="entry name" value="Nitrite/Sulfite reductase N-terminal domain-like"/>
    <property type="match status" value="1"/>
</dbReference>
<proteinExistence type="predicted"/>
<feature type="region of interest" description="Disordered" evidence="7">
    <location>
        <begin position="223"/>
        <end position="245"/>
    </location>
</feature>
<dbReference type="Proteomes" id="UP000267521">
    <property type="component" value="Unassembled WGS sequence"/>
</dbReference>
<keyword evidence="6" id="KW-0411">Iron-sulfur</keyword>
<organism evidence="9 10">
    <name type="scientific">Allofranklinella schreckenbergeri</name>
    <dbReference type="NCBI Taxonomy" id="1076744"/>
    <lineage>
        <taxon>Bacteria</taxon>
        <taxon>Pseudomonadati</taxon>
        <taxon>Pseudomonadota</taxon>
        <taxon>Betaproteobacteria</taxon>
        <taxon>Burkholderiales</taxon>
        <taxon>Comamonadaceae</taxon>
        <taxon>Allofranklinella</taxon>
    </lineage>
</organism>
<dbReference type="InterPro" id="IPR045854">
    <property type="entry name" value="NO2/SO3_Rdtase_4Fe4S_sf"/>
</dbReference>
<dbReference type="InterPro" id="IPR051329">
    <property type="entry name" value="NIR_SIR_4Fe-4S"/>
</dbReference>
<dbReference type="Pfam" id="PF03460">
    <property type="entry name" value="NIR_SIR_ferr"/>
    <property type="match status" value="1"/>
</dbReference>